<name>A0A1H7N9A3_9GAMM</name>
<dbReference type="AlphaFoldDB" id="A0A1H7N9A3"/>
<evidence type="ECO:0000259" key="11">
    <source>
        <dbReference type="Pfam" id="PF00593"/>
    </source>
</evidence>
<evidence type="ECO:0000256" key="1">
    <source>
        <dbReference type="ARBA" id="ARBA00004571"/>
    </source>
</evidence>
<dbReference type="CDD" id="cd01347">
    <property type="entry name" value="ligand_gated_channel"/>
    <property type="match status" value="1"/>
</dbReference>
<evidence type="ECO:0000313" key="14">
    <source>
        <dbReference type="Proteomes" id="UP000199297"/>
    </source>
</evidence>
<keyword evidence="13" id="KW-0675">Receptor</keyword>
<dbReference type="InterPro" id="IPR037066">
    <property type="entry name" value="Plug_dom_sf"/>
</dbReference>
<keyword evidence="7 8" id="KW-0998">Cell outer membrane</keyword>
<dbReference type="GO" id="GO:0009279">
    <property type="term" value="C:cell outer membrane"/>
    <property type="evidence" value="ECO:0007669"/>
    <property type="project" value="UniProtKB-SubCell"/>
</dbReference>
<evidence type="ECO:0000259" key="12">
    <source>
        <dbReference type="Pfam" id="PF07715"/>
    </source>
</evidence>
<keyword evidence="4 8" id="KW-0812">Transmembrane</keyword>
<evidence type="ECO:0000256" key="7">
    <source>
        <dbReference type="ARBA" id="ARBA00023237"/>
    </source>
</evidence>
<feature type="domain" description="TonB-dependent receptor-like beta-barrel" evidence="11">
    <location>
        <begin position="405"/>
        <end position="888"/>
    </location>
</feature>
<evidence type="ECO:0000256" key="2">
    <source>
        <dbReference type="ARBA" id="ARBA00022448"/>
    </source>
</evidence>
<keyword evidence="3 8" id="KW-1134">Transmembrane beta strand</keyword>
<dbReference type="PANTHER" id="PTHR47234">
    <property type="match status" value="1"/>
</dbReference>
<keyword evidence="14" id="KW-1185">Reference proteome</keyword>
<keyword evidence="2 8" id="KW-0813">Transport</keyword>
<dbReference type="Gene3D" id="2.40.170.20">
    <property type="entry name" value="TonB-dependent receptor, beta-barrel domain"/>
    <property type="match status" value="1"/>
</dbReference>
<evidence type="ECO:0000256" key="8">
    <source>
        <dbReference type="PROSITE-ProRule" id="PRU01360"/>
    </source>
</evidence>
<evidence type="ECO:0000256" key="5">
    <source>
        <dbReference type="ARBA" id="ARBA00023077"/>
    </source>
</evidence>
<dbReference type="SUPFAM" id="SSF56935">
    <property type="entry name" value="Porins"/>
    <property type="match status" value="1"/>
</dbReference>
<feature type="domain" description="TonB-dependent receptor plug" evidence="12">
    <location>
        <begin position="53"/>
        <end position="167"/>
    </location>
</feature>
<gene>
    <name evidence="13" type="ORF">SAMN05216262_10754</name>
</gene>
<dbReference type="STRING" id="641665.GCA_002104455_03408"/>
<dbReference type="InterPro" id="IPR039426">
    <property type="entry name" value="TonB-dep_rcpt-like"/>
</dbReference>
<feature type="signal peptide" evidence="10">
    <location>
        <begin position="1"/>
        <end position="27"/>
    </location>
</feature>
<dbReference type="InterPro" id="IPR000531">
    <property type="entry name" value="Beta-barrel_TonB"/>
</dbReference>
<sequence>MQKSHITRCIQLAIISNLIGFSSAGLAEEGVEKKTERITVTGSNIRSSNIDIESASPVQVMGIEAIEMAGAGQVQDLFKNLSVNSGSEMSTSQNSRQGLSQFSLRGLGVSGTLTLVNGRRAGLSPVASDDGFFFTDINQYPVNMIERVEVLTDGASATYGSEAVGGVVNIITRSNFEGFEIGAEARDSSNSAYQLNAAIGSAFEEGKFSTFINYYQQDGNFRGDFDFIQQRSNNGGNGLSTDSQFDSGTGAGRYQLAELGADGNYSRSGATVPDPHCADSGPVNFVAGSNCRYNFINQRRLIAEESRLQVFTQFDYALSDDVELYSELSYSSNEIRDAIGGAVLRTTTHDGGFLVPEAHPFNYFVSDGSGGIAWDEAAVAADPSQAVDVIVRQRPLTSAFDGDNAADIVRQFDNTRTLVGLDIALTDDLYLDMSYMYARSKMTDRQPRSYNADAYAGAIASGQWNPFGFANANPSAVSVKDGVSVSGNSDAALASFSSNRTFVTESVQKVAEATVSGDVFELSNGNFVSMAFGAQWREFTYSDIADSLSEFRLDGRADPVFSIIDAKQDVYAVYTEALIPASDDLEIQLALRYEDYGKDEGGDTTDPKVGVKYQATDNVLLRGSWGTSFQAPSIRNTSGAVGSGALDDLANGIKAGDPCKADADALNAAQITLGRDLKPQSSTNYNLGLVYEGDNGFTTSLDYFVYQYEDLIQTGDDFQTIVDGECLSGTFKPDSRVVRDAAGQLNSVTSSFVNVGEVKATGLDWTGQYRIDDVFDGELRLNGNATYITKFDIALDNSGTAFDGAGNRNRFIGFGAIPELRANVGMSWISENHMAGLSLRYISDYRDDTPDELGEDIDSQTLVDAQYTIVLDDVMNTTTSFTLGVNNLFDKEPPAVDTRIAYDGQTHDPRGRIAYLRAKVTF</sequence>
<comment type="subcellular location">
    <subcellularLocation>
        <location evidence="1 8">Cell outer membrane</location>
        <topology evidence="1 8">Multi-pass membrane protein</topology>
    </subcellularLocation>
</comment>
<dbReference type="OrthoDB" id="176248at2"/>
<reference evidence="14" key="1">
    <citation type="submission" date="2016-10" db="EMBL/GenBank/DDBJ databases">
        <authorList>
            <person name="Varghese N."/>
            <person name="Submissions S."/>
        </authorList>
    </citation>
    <scope>NUCLEOTIDE SEQUENCE [LARGE SCALE GENOMIC DNA]</scope>
    <source>
        <strain evidence="14">CGMCC 1.9127</strain>
    </source>
</reference>
<comment type="similarity">
    <text evidence="8 9">Belongs to the TonB-dependent receptor family.</text>
</comment>
<keyword evidence="5 9" id="KW-0798">TonB box</keyword>
<dbReference type="Pfam" id="PF07715">
    <property type="entry name" value="Plug"/>
    <property type="match status" value="1"/>
</dbReference>
<dbReference type="EMBL" id="FOBI01000007">
    <property type="protein sequence ID" value="SEL19568.1"/>
    <property type="molecule type" value="Genomic_DNA"/>
</dbReference>
<dbReference type="Gene3D" id="2.170.130.10">
    <property type="entry name" value="TonB-dependent receptor, plug domain"/>
    <property type="match status" value="1"/>
</dbReference>
<evidence type="ECO:0000256" key="6">
    <source>
        <dbReference type="ARBA" id="ARBA00023136"/>
    </source>
</evidence>
<evidence type="ECO:0000256" key="4">
    <source>
        <dbReference type="ARBA" id="ARBA00022692"/>
    </source>
</evidence>
<dbReference type="Proteomes" id="UP000199297">
    <property type="component" value="Unassembled WGS sequence"/>
</dbReference>
<evidence type="ECO:0000256" key="3">
    <source>
        <dbReference type="ARBA" id="ARBA00022452"/>
    </source>
</evidence>
<keyword evidence="10" id="KW-0732">Signal</keyword>
<evidence type="ECO:0000313" key="13">
    <source>
        <dbReference type="EMBL" id="SEL19568.1"/>
    </source>
</evidence>
<dbReference type="PROSITE" id="PS52016">
    <property type="entry name" value="TONB_DEPENDENT_REC_3"/>
    <property type="match status" value="1"/>
</dbReference>
<accession>A0A1H7N9A3</accession>
<dbReference type="InterPro" id="IPR012910">
    <property type="entry name" value="Plug_dom"/>
</dbReference>
<dbReference type="PANTHER" id="PTHR47234:SF2">
    <property type="entry name" value="TONB-DEPENDENT RECEPTOR"/>
    <property type="match status" value="1"/>
</dbReference>
<dbReference type="RefSeq" id="WP_085284900.1">
    <property type="nucleotide sequence ID" value="NZ_FOBI01000007.1"/>
</dbReference>
<evidence type="ECO:0000256" key="9">
    <source>
        <dbReference type="RuleBase" id="RU003357"/>
    </source>
</evidence>
<protein>
    <submittedName>
        <fullName evidence="13">TonB-dependent Receptor Plug Domain</fullName>
    </submittedName>
</protein>
<organism evidence="13 14">
    <name type="scientific">Colwellia chukchiensis</name>
    <dbReference type="NCBI Taxonomy" id="641665"/>
    <lineage>
        <taxon>Bacteria</taxon>
        <taxon>Pseudomonadati</taxon>
        <taxon>Pseudomonadota</taxon>
        <taxon>Gammaproteobacteria</taxon>
        <taxon>Alteromonadales</taxon>
        <taxon>Colwelliaceae</taxon>
        <taxon>Colwellia</taxon>
    </lineage>
</organism>
<dbReference type="InterPro" id="IPR036942">
    <property type="entry name" value="Beta-barrel_TonB_sf"/>
</dbReference>
<feature type="chain" id="PRO_5011576551" evidence="10">
    <location>
        <begin position="28"/>
        <end position="922"/>
    </location>
</feature>
<dbReference type="Pfam" id="PF00593">
    <property type="entry name" value="TonB_dep_Rec_b-barrel"/>
    <property type="match status" value="1"/>
</dbReference>
<proteinExistence type="inferred from homology"/>
<keyword evidence="6 8" id="KW-0472">Membrane</keyword>
<evidence type="ECO:0000256" key="10">
    <source>
        <dbReference type="SAM" id="SignalP"/>
    </source>
</evidence>